<feature type="transmembrane region" description="Helical" evidence="6">
    <location>
        <begin position="234"/>
        <end position="256"/>
    </location>
</feature>
<feature type="transmembrane region" description="Helical" evidence="6">
    <location>
        <begin position="284"/>
        <end position="305"/>
    </location>
</feature>
<evidence type="ECO:0000256" key="4">
    <source>
        <dbReference type="ARBA" id="ARBA00022989"/>
    </source>
</evidence>
<dbReference type="PIRSF" id="PIRSF018968">
    <property type="entry name" value="ABC_permease_BceB"/>
    <property type="match status" value="1"/>
</dbReference>
<dbReference type="GeneID" id="98309100"/>
<comment type="caution">
    <text evidence="8">The sequence shown here is derived from an EMBL/GenBank/DDBJ whole genome shotgun (WGS) entry which is preliminary data.</text>
</comment>
<keyword evidence="6" id="KW-0813">Transport</keyword>
<feature type="transmembrane region" description="Helical" evidence="6">
    <location>
        <begin position="566"/>
        <end position="590"/>
    </location>
</feature>
<feature type="transmembrane region" description="Helical" evidence="6">
    <location>
        <begin position="53"/>
        <end position="75"/>
    </location>
</feature>
<dbReference type="OrthoDB" id="1705903at2"/>
<feature type="transmembrane region" description="Helical" evidence="6">
    <location>
        <begin position="482"/>
        <end position="504"/>
    </location>
</feature>
<dbReference type="RefSeq" id="WP_056961729.1">
    <property type="nucleotide sequence ID" value="NZ_AZFQ01000054.1"/>
</dbReference>
<dbReference type="Pfam" id="PF02687">
    <property type="entry name" value="FtsX"/>
    <property type="match status" value="1"/>
</dbReference>
<evidence type="ECO:0000256" key="2">
    <source>
        <dbReference type="ARBA" id="ARBA00022475"/>
    </source>
</evidence>
<feature type="transmembrane region" description="Helical" evidence="6">
    <location>
        <begin position="196"/>
        <end position="219"/>
    </location>
</feature>
<gene>
    <name evidence="8" type="ORF">FD50_GL001868</name>
</gene>
<comment type="similarity">
    <text evidence="6">Belongs to the ABC-4 integral membrane protein family.</text>
</comment>
<evidence type="ECO:0000256" key="1">
    <source>
        <dbReference type="ARBA" id="ARBA00004651"/>
    </source>
</evidence>
<dbReference type="PANTHER" id="PTHR46795">
    <property type="entry name" value="ABC TRANSPORTER PERMEASE-RELATED-RELATED"/>
    <property type="match status" value="1"/>
</dbReference>
<evidence type="ECO:0000256" key="6">
    <source>
        <dbReference type="PIRNR" id="PIRNR018968"/>
    </source>
</evidence>
<keyword evidence="3 6" id="KW-0812">Transmembrane</keyword>
<accession>A0A0R1UUW5</accession>
<dbReference type="EMBL" id="AZFQ01000054">
    <property type="protein sequence ID" value="KRL96927.1"/>
    <property type="molecule type" value="Genomic_DNA"/>
</dbReference>
<keyword evidence="2 6" id="KW-1003">Cell membrane</keyword>
<dbReference type="STRING" id="1423801.FD50_GL001868"/>
<organism evidence="8 9">
    <name type="scientific">Liquorilactobacillus satsumensis DSM 16230 = JCM 12392</name>
    <dbReference type="NCBI Taxonomy" id="1423801"/>
    <lineage>
        <taxon>Bacteria</taxon>
        <taxon>Bacillati</taxon>
        <taxon>Bacillota</taxon>
        <taxon>Bacilli</taxon>
        <taxon>Lactobacillales</taxon>
        <taxon>Lactobacillaceae</taxon>
        <taxon>Liquorilactobacillus</taxon>
    </lineage>
</organism>
<dbReference type="PATRIC" id="fig|1423801.4.peg.1910"/>
<protein>
    <submittedName>
        <fullName evidence="8">ABC superfamily ATP binding cassette transporter, permease</fullName>
    </submittedName>
</protein>
<keyword evidence="5 6" id="KW-0472">Membrane</keyword>
<dbReference type="PANTHER" id="PTHR46795:SF3">
    <property type="entry name" value="ABC TRANSPORTER PERMEASE"/>
    <property type="match status" value="1"/>
</dbReference>
<comment type="subcellular location">
    <subcellularLocation>
        <location evidence="1 6">Cell membrane</location>
        <topology evidence="1 6">Multi-pass membrane protein</topology>
    </subcellularLocation>
</comment>
<evidence type="ECO:0000256" key="3">
    <source>
        <dbReference type="ARBA" id="ARBA00022692"/>
    </source>
</evidence>
<reference evidence="8 9" key="1">
    <citation type="journal article" date="2015" name="Genome Announc.">
        <title>Expanding the biotechnology potential of lactobacilli through comparative genomics of 213 strains and associated genera.</title>
        <authorList>
            <person name="Sun Z."/>
            <person name="Harris H.M."/>
            <person name="McCann A."/>
            <person name="Guo C."/>
            <person name="Argimon S."/>
            <person name="Zhang W."/>
            <person name="Yang X."/>
            <person name="Jeffery I.B."/>
            <person name="Cooney J.C."/>
            <person name="Kagawa T.F."/>
            <person name="Liu W."/>
            <person name="Song Y."/>
            <person name="Salvetti E."/>
            <person name="Wrobel A."/>
            <person name="Rasinkangas P."/>
            <person name="Parkhill J."/>
            <person name="Rea M.C."/>
            <person name="O'Sullivan O."/>
            <person name="Ritari J."/>
            <person name="Douillard F.P."/>
            <person name="Paul Ross R."/>
            <person name="Yang R."/>
            <person name="Briner A.E."/>
            <person name="Felis G.E."/>
            <person name="de Vos W.M."/>
            <person name="Barrangou R."/>
            <person name="Klaenhammer T.R."/>
            <person name="Caufield P.W."/>
            <person name="Cui Y."/>
            <person name="Zhang H."/>
            <person name="O'Toole P.W."/>
        </authorList>
    </citation>
    <scope>NUCLEOTIDE SEQUENCE [LARGE SCALE GENOMIC DNA]</scope>
    <source>
        <strain evidence="8 9">DSM 16230</strain>
    </source>
</reference>
<proteinExistence type="inferred from homology"/>
<dbReference type="AlphaFoldDB" id="A0A0R1UUW5"/>
<dbReference type="InterPro" id="IPR027022">
    <property type="entry name" value="ABC_permease_BceB-typ"/>
</dbReference>
<dbReference type="GO" id="GO:0055085">
    <property type="term" value="P:transmembrane transport"/>
    <property type="evidence" value="ECO:0007669"/>
    <property type="project" value="UniProtKB-UniRule"/>
</dbReference>
<sequence>MLRKLTISAIKYRWKDYLILFSGLIISSAIFYLFETLATNNVYLHANGQLVSIIGYIFSFGAVLLMLITFIYINYANSFLLSMRQHDYGLFMILGARRKKIGQMIWLETVFVGIVSTVLGIIVGIGLSALMQSFVLKLFSVTAKHYAPFWGKAVIWTLFMYLGLFLLAAFFNTFVMTRKSVLKLLHSSQEISRHRIVWWKQIIQVLCGLGLLGTGYWFIMHPLVLKQQTIPTGLFTLSFGTFFLFNAVITAGVAFLRKTKNAKKGLRTFTLGQLEFRIHDYTKILTGVAMLFALALGAITTGIGFNNIIEKTATAGSAYTLGLVGPTAQQKKLVTALRPQKQVTYLFKSDQQNVYFIKQQFEQEKFEIPVTKKSTFTSVYRGQKVAELQKDPTDLMTAMGAKFATRHPHFISERAFAKKEGSTSSLFLFRTEGLTSKQAVLDKLVKSEAAKTTEMSASSQAAFRGSYDAFKVVKPLYSGLQFMGIFLGIAFLAMLASCLMFKLLSGAFADKRRYELLRKLGVRPQLLRNAIKKEVGLLFLLPALVGVVHVLFGLNLFKGLLGNPYYGIWIPFTFFAALYFGYYVGLVLLYQKIVLSEEN</sequence>
<keyword evidence="9" id="KW-1185">Reference proteome</keyword>
<evidence type="ECO:0000313" key="8">
    <source>
        <dbReference type="EMBL" id="KRL96927.1"/>
    </source>
</evidence>
<evidence type="ECO:0000256" key="5">
    <source>
        <dbReference type="ARBA" id="ARBA00023136"/>
    </source>
</evidence>
<dbReference type="InterPro" id="IPR003838">
    <property type="entry name" value="ABC3_permease_C"/>
</dbReference>
<dbReference type="InterPro" id="IPR052536">
    <property type="entry name" value="ABC-4_Integral_Memb_Prot"/>
</dbReference>
<feature type="transmembrane region" description="Helical" evidence="6">
    <location>
        <begin position="535"/>
        <end position="554"/>
    </location>
</feature>
<feature type="transmembrane region" description="Helical" evidence="6">
    <location>
        <begin position="154"/>
        <end position="175"/>
    </location>
</feature>
<dbReference type="GO" id="GO:0005886">
    <property type="term" value="C:plasma membrane"/>
    <property type="evidence" value="ECO:0007669"/>
    <property type="project" value="UniProtKB-SubCell"/>
</dbReference>
<feature type="transmembrane region" description="Helical" evidence="6">
    <location>
        <begin position="105"/>
        <end position="134"/>
    </location>
</feature>
<evidence type="ECO:0000313" key="9">
    <source>
        <dbReference type="Proteomes" id="UP000051166"/>
    </source>
</evidence>
<feature type="transmembrane region" description="Helical" evidence="6">
    <location>
        <begin position="12"/>
        <end position="33"/>
    </location>
</feature>
<evidence type="ECO:0000259" key="7">
    <source>
        <dbReference type="Pfam" id="PF02687"/>
    </source>
</evidence>
<keyword evidence="4 6" id="KW-1133">Transmembrane helix</keyword>
<feature type="domain" description="ABC3 transporter permease C-terminal" evidence="7">
    <location>
        <begin position="60"/>
        <end position="179"/>
    </location>
</feature>
<dbReference type="Proteomes" id="UP000051166">
    <property type="component" value="Unassembled WGS sequence"/>
</dbReference>
<name>A0A0R1UUW5_9LACO</name>